<dbReference type="WormBase" id="Bm1315">
    <property type="protein sequence ID" value="BM27612"/>
    <property type="gene ID" value="WBGene00221576"/>
</dbReference>
<evidence type="ECO:0000313" key="5">
    <source>
        <dbReference type="WormBase" id="Bm1315"/>
    </source>
</evidence>
<evidence type="ECO:0000313" key="1">
    <source>
        <dbReference type="EMBL" id="CDP95744.1"/>
    </source>
</evidence>
<reference evidence="1 3" key="1">
    <citation type="journal article" date="2007" name="Science">
        <title>Draft genome of the filarial nematode parasite Brugia malayi.</title>
        <authorList>
            <person name="Ghedin E."/>
            <person name="Wang S."/>
            <person name="Spiro D."/>
            <person name="Caler E."/>
            <person name="Zhao Q."/>
            <person name="Crabtree J."/>
            <person name="Allen J.E."/>
            <person name="Delcher A.L."/>
            <person name="Guiliano D.B."/>
            <person name="Miranda-Saavedra D."/>
            <person name="Angiuoli S.V."/>
            <person name="Creasy T."/>
            <person name="Amedeo P."/>
            <person name="Haas B."/>
            <person name="El-Sayed N.M."/>
            <person name="Wortman J.R."/>
            <person name="Feldblyum T."/>
            <person name="Tallon L."/>
            <person name="Schatz M."/>
            <person name="Shumway M."/>
            <person name="Koo H."/>
            <person name="Salzberg S.L."/>
            <person name="Schobel S."/>
            <person name="Pertea M."/>
            <person name="Pop M."/>
            <person name="White O."/>
            <person name="Barton G.J."/>
            <person name="Carlow C.K."/>
            <person name="Crawford M.J."/>
            <person name="Daub J."/>
            <person name="Dimmic M.W."/>
            <person name="Estes C.F."/>
            <person name="Foster J.M."/>
            <person name="Ganatra M."/>
            <person name="Gregory W.F."/>
            <person name="Johnson N.M."/>
            <person name="Jin J."/>
            <person name="Komuniecki R."/>
            <person name="Korf I."/>
            <person name="Kumar S."/>
            <person name="Laney S."/>
            <person name="Li B.W."/>
            <person name="Li W."/>
            <person name="Lindblom T.H."/>
            <person name="Lustigman S."/>
            <person name="Ma D."/>
            <person name="Maina C.V."/>
            <person name="Martin D.M."/>
            <person name="McCarter J.P."/>
            <person name="McReynolds L."/>
            <person name="Mitreva M."/>
            <person name="Nutman T.B."/>
            <person name="Parkinson J."/>
            <person name="Peregrin-Alvarez J.M."/>
            <person name="Poole C."/>
            <person name="Ren Q."/>
            <person name="Saunders L."/>
            <person name="Sluder A.E."/>
            <person name="Smith K."/>
            <person name="Stanke M."/>
            <person name="Unnasch T.R."/>
            <person name="Ware J."/>
            <person name="Wei A.D."/>
            <person name="Weil G."/>
            <person name="Williams D.J."/>
            <person name="Zhang Y."/>
            <person name="Williams S.A."/>
            <person name="Fraser-Liggett C."/>
            <person name="Slatko B."/>
            <person name="Blaxter M.L."/>
            <person name="Scott A.L."/>
        </authorList>
    </citation>
    <scope>NUCLEOTIDE SEQUENCE</scope>
    <source>
        <strain evidence="1 3">FR3</strain>
    </source>
</reference>
<reference evidence="1" key="2">
    <citation type="submission" date="2012-12" db="EMBL/GenBank/DDBJ databases">
        <authorList>
            <person name="Gao Y.W."/>
            <person name="Fan S.T."/>
            <person name="Sun H.T."/>
            <person name="Wang Z."/>
            <person name="Gao X.L."/>
            <person name="Li Y.G."/>
            <person name="Wang T.C."/>
            <person name="Zhang K."/>
            <person name="Xu W.W."/>
            <person name="Yu Z.J."/>
            <person name="Xia X.Z."/>
        </authorList>
    </citation>
    <scope>NUCLEOTIDE SEQUENCE</scope>
    <source>
        <strain evidence="1">FR3</strain>
    </source>
</reference>
<gene>
    <name evidence="1 4 5" type="ORF">Bm1315</name>
    <name evidence="2" type="ORF">BM_BM1315</name>
    <name evidence="1" type="ORF">BM_Bm1315</name>
</gene>
<protein>
    <submittedName>
        <fullName evidence="1 4">Bm1315</fullName>
    </submittedName>
</protein>
<dbReference type="AlphaFoldDB" id="A0A0K0IX04"/>
<accession>A0A0K0IX04</accession>
<dbReference type="EMBL" id="CAAKNF010000192">
    <property type="protein sequence ID" value="VIO91108.1"/>
    <property type="molecule type" value="Genomic_DNA"/>
</dbReference>
<dbReference type="Proteomes" id="UP000006672">
    <property type="component" value="Unassembled WGS sequence"/>
</dbReference>
<keyword evidence="3" id="KW-1185">Reference proteome</keyword>
<name>A0A0K0IX04_BRUMA</name>
<dbReference type="CTD" id="66057782"/>
<dbReference type="EMBL" id="LN856952">
    <property type="protein sequence ID" value="CDP95744.1"/>
    <property type="molecule type" value="Genomic_DNA"/>
</dbReference>
<evidence type="ECO:0000313" key="3">
    <source>
        <dbReference type="Proteomes" id="UP000006672"/>
    </source>
</evidence>
<dbReference type="KEGG" id="bmy:BM_BM1315"/>
<evidence type="ECO:0000313" key="4">
    <source>
        <dbReference type="WBParaSite" id="Bm1315.1"/>
    </source>
</evidence>
<accession>A0A4E9F4C1</accession>
<dbReference type="RefSeq" id="XP_042932716.1">
    <property type="nucleotide sequence ID" value="XM_043076782.1"/>
</dbReference>
<sequence>MLKFLHLISAKKEKSHNCDHLMQHHVTDEIFTRIEKIHGDKKSFSKFN</sequence>
<evidence type="ECO:0000313" key="2">
    <source>
        <dbReference type="EMBL" id="VIO91108.1"/>
    </source>
</evidence>
<dbReference type="WBParaSite" id="Bm1315.1">
    <property type="protein sequence ID" value="Bm1315.1"/>
    <property type="gene ID" value="WBGene00221576"/>
</dbReference>
<organism evidence="3 4">
    <name type="scientific">Brugia malayi</name>
    <name type="common">Filarial nematode worm</name>
    <dbReference type="NCBI Taxonomy" id="6279"/>
    <lineage>
        <taxon>Eukaryota</taxon>
        <taxon>Metazoa</taxon>
        <taxon>Ecdysozoa</taxon>
        <taxon>Nematoda</taxon>
        <taxon>Chromadorea</taxon>
        <taxon>Rhabditida</taxon>
        <taxon>Spirurina</taxon>
        <taxon>Spiruromorpha</taxon>
        <taxon>Filarioidea</taxon>
        <taxon>Onchocercidae</taxon>
        <taxon>Brugia</taxon>
    </lineage>
</organism>
<proteinExistence type="predicted"/>
<reference evidence="4" key="4">
    <citation type="submission" date="2019-12" db="UniProtKB">
        <authorList>
            <consortium name="WormBaseParasite"/>
        </authorList>
    </citation>
    <scope>IDENTIFICATION</scope>
</reference>
<reference evidence="2" key="3">
    <citation type="submission" date="2019-04" db="EMBL/GenBank/DDBJ databases">
        <authorList>
            <person name="Howe K."/>
            <person name="Paulini M."/>
            <person name="Williams G."/>
        </authorList>
    </citation>
    <scope>NUCLEOTIDE SEQUENCE [LARGE SCALE GENOMIC DNA]</scope>
    <source>
        <strain evidence="2">FR3</strain>
    </source>
</reference>
<dbReference type="GeneID" id="66057782"/>